<dbReference type="InterPro" id="IPR010827">
    <property type="entry name" value="BamA/TamA_POTRA"/>
</dbReference>
<feature type="non-terminal residue" evidence="4">
    <location>
        <position position="173"/>
    </location>
</feature>
<dbReference type="Gene3D" id="3.10.20.310">
    <property type="entry name" value="membrane protein fhac"/>
    <property type="match status" value="2"/>
</dbReference>
<evidence type="ECO:0000259" key="3">
    <source>
        <dbReference type="PROSITE" id="PS51779"/>
    </source>
</evidence>
<protein>
    <recommendedName>
        <fullName evidence="3">POTRA domain-containing protein</fullName>
    </recommendedName>
</protein>
<dbReference type="Pfam" id="PF07244">
    <property type="entry name" value="POTRA"/>
    <property type="match status" value="2"/>
</dbReference>
<comment type="caution">
    <text evidence="4">The sequence shown here is derived from an EMBL/GenBank/DDBJ whole genome shotgun (WGS) entry which is preliminary data.</text>
</comment>
<dbReference type="AlphaFoldDB" id="A0A0F8WRB5"/>
<accession>A0A0F8WRB5</accession>
<organism evidence="4">
    <name type="scientific">marine sediment metagenome</name>
    <dbReference type="NCBI Taxonomy" id="412755"/>
    <lineage>
        <taxon>unclassified sequences</taxon>
        <taxon>metagenomes</taxon>
        <taxon>ecological metagenomes</taxon>
    </lineage>
</organism>
<keyword evidence="2" id="KW-0472">Membrane</keyword>
<dbReference type="GO" id="GO:0019867">
    <property type="term" value="C:outer membrane"/>
    <property type="evidence" value="ECO:0007669"/>
    <property type="project" value="InterPro"/>
</dbReference>
<name>A0A0F8WRB5_9ZZZZ</name>
<dbReference type="PROSITE" id="PS51779">
    <property type="entry name" value="POTRA"/>
    <property type="match status" value="1"/>
</dbReference>
<evidence type="ECO:0000256" key="1">
    <source>
        <dbReference type="ARBA" id="ARBA00004370"/>
    </source>
</evidence>
<evidence type="ECO:0000256" key="2">
    <source>
        <dbReference type="ARBA" id="ARBA00023136"/>
    </source>
</evidence>
<evidence type="ECO:0000313" key="4">
    <source>
        <dbReference type="EMBL" id="KKK50865.1"/>
    </source>
</evidence>
<reference evidence="4" key="1">
    <citation type="journal article" date="2015" name="Nature">
        <title>Complex archaea that bridge the gap between prokaryotes and eukaryotes.</title>
        <authorList>
            <person name="Spang A."/>
            <person name="Saw J.H."/>
            <person name="Jorgensen S.L."/>
            <person name="Zaremba-Niedzwiedzka K."/>
            <person name="Martijn J."/>
            <person name="Lind A.E."/>
            <person name="van Eijk R."/>
            <person name="Schleper C."/>
            <person name="Guy L."/>
            <person name="Ettema T.J."/>
        </authorList>
    </citation>
    <scope>NUCLEOTIDE SEQUENCE</scope>
</reference>
<proteinExistence type="predicted"/>
<feature type="domain" description="POTRA" evidence="3">
    <location>
        <begin position="37"/>
        <end position="108"/>
    </location>
</feature>
<gene>
    <name evidence="4" type="ORF">LCGC14_3120740</name>
</gene>
<dbReference type="EMBL" id="LAZR01067802">
    <property type="protein sequence ID" value="KKK50865.1"/>
    <property type="molecule type" value="Genomic_DNA"/>
</dbReference>
<dbReference type="InterPro" id="IPR034746">
    <property type="entry name" value="POTRA"/>
</dbReference>
<sequence length="173" mass="18935">MYGKHTFRRRVVSAWSCGIVALLSLSVPAAWAQERPTQVIDLRVEGNERMTPEAIFSHVKTRLGQAYSEDVIRADKQALLDTGHFTSVVVTKTQTDKGIVVTFIVTERPLVTKLMFIGNKAFSDNKLAGELPFGPADPVNPANVNAGREALEAKYKSSGYHFATVTVDKTALA</sequence>
<comment type="subcellular location">
    <subcellularLocation>
        <location evidence="1">Membrane</location>
    </subcellularLocation>
</comment>